<proteinExistence type="predicted"/>
<evidence type="ECO:0000313" key="1">
    <source>
        <dbReference type="Proteomes" id="UP000887565"/>
    </source>
</evidence>
<organism evidence="1 2">
    <name type="scientific">Romanomermis culicivorax</name>
    <name type="common">Nematode worm</name>
    <dbReference type="NCBI Taxonomy" id="13658"/>
    <lineage>
        <taxon>Eukaryota</taxon>
        <taxon>Metazoa</taxon>
        <taxon>Ecdysozoa</taxon>
        <taxon>Nematoda</taxon>
        <taxon>Enoplea</taxon>
        <taxon>Dorylaimia</taxon>
        <taxon>Mermithida</taxon>
        <taxon>Mermithoidea</taxon>
        <taxon>Mermithidae</taxon>
        <taxon>Romanomermis</taxon>
    </lineage>
</organism>
<dbReference type="Proteomes" id="UP000887565">
    <property type="component" value="Unplaced"/>
</dbReference>
<dbReference type="AlphaFoldDB" id="A0A915JAR7"/>
<evidence type="ECO:0000313" key="2">
    <source>
        <dbReference type="WBParaSite" id="nRc.2.0.1.t23574-RA"/>
    </source>
</evidence>
<reference evidence="2" key="1">
    <citation type="submission" date="2022-11" db="UniProtKB">
        <authorList>
            <consortium name="WormBaseParasite"/>
        </authorList>
    </citation>
    <scope>IDENTIFICATION</scope>
</reference>
<keyword evidence="1" id="KW-1185">Reference proteome</keyword>
<dbReference type="WBParaSite" id="nRc.2.0.1.t23574-RA">
    <property type="protein sequence ID" value="nRc.2.0.1.t23574-RA"/>
    <property type="gene ID" value="nRc.2.0.1.g23574"/>
</dbReference>
<sequence>MKDISITWLYPETRRKPYCVNASLIMNTQMTFALWEIIQKLMNQTSNST</sequence>
<name>A0A915JAR7_ROMCU</name>
<protein>
    <submittedName>
        <fullName evidence="2">Uncharacterized protein</fullName>
    </submittedName>
</protein>
<accession>A0A915JAR7</accession>